<dbReference type="RefSeq" id="WP_227020101.1">
    <property type="nucleotide sequence ID" value="NZ_JAGSND010000019.1"/>
</dbReference>
<dbReference type="Pfam" id="PF11155">
    <property type="entry name" value="DUF2935"/>
    <property type="match status" value="2"/>
</dbReference>
<gene>
    <name evidence="1" type="ORF">KCX82_18970</name>
</gene>
<sequence length="267" mass="30680">MDGSSLHDTALFEHRFWLQIMGDHAFFIYNALSPGELSRIEKANYFFEGFQALLEEARKPLSEIETQNLTRDALKHTLDFRAYQLELLRDELVGEIVLGISPTFMNHMLNESEEYIRIMNSLLNNEIPVATPLHLHKLWLPDASGHAEIIESGLDGVERSLKETSADFEEKFNGLAYKTDQFIGYTRTGVFEFPALNRLNEEADSTMLSFMEFIQRVALLKISKRALGTLMPLIADHMFREECYYLTQLSKVSQVARPNCDPARPRI</sequence>
<accession>A0A8J7W318</accession>
<reference evidence="1" key="2">
    <citation type="submission" date="2021-04" db="EMBL/GenBank/DDBJ databases">
        <authorList>
            <person name="Liu J."/>
        </authorList>
    </citation>
    <scope>NUCLEOTIDE SEQUENCE</scope>
    <source>
        <strain evidence="1">BAD-6</strain>
    </source>
</reference>
<evidence type="ECO:0000313" key="2">
    <source>
        <dbReference type="Proteomes" id="UP000675664"/>
    </source>
</evidence>
<dbReference type="SUPFAM" id="SSF158430">
    <property type="entry name" value="Bacillus cereus metalloprotein-like"/>
    <property type="match status" value="2"/>
</dbReference>
<proteinExistence type="predicted"/>
<dbReference type="Gene3D" id="1.20.1260.120">
    <property type="entry name" value="Protein of unknown function DUF2935"/>
    <property type="match status" value="1"/>
</dbReference>
<reference evidence="1" key="1">
    <citation type="submission" date="2021-04" db="EMBL/GenBank/DDBJ databases">
        <title>Sinoanaerobacter chloroacetimidivorans sp. nov., an obligate anaerobic bacterium isolated from anaerobic sludge.</title>
        <authorList>
            <person name="Bao Y."/>
        </authorList>
    </citation>
    <scope>NUCLEOTIDE SEQUENCE</scope>
    <source>
        <strain evidence="1">BAD-6</strain>
    </source>
</reference>
<dbReference type="EMBL" id="JAGSND010000019">
    <property type="protein sequence ID" value="MBR0599969.1"/>
    <property type="molecule type" value="Genomic_DNA"/>
</dbReference>
<dbReference type="AlphaFoldDB" id="A0A8J7W318"/>
<protein>
    <submittedName>
        <fullName evidence="1">DUF2935 domain-containing protein</fullName>
    </submittedName>
</protein>
<comment type="caution">
    <text evidence="1">The sequence shown here is derived from an EMBL/GenBank/DDBJ whole genome shotgun (WGS) entry which is preliminary data.</text>
</comment>
<organism evidence="1 2">
    <name type="scientific">Sinanaerobacter chloroacetimidivorans</name>
    <dbReference type="NCBI Taxonomy" id="2818044"/>
    <lineage>
        <taxon>Bacteria</taxon>
        <taxon>Bacillati</taxon>
        <taxon>Bacillota</taxon>
        <taxon>Clostridia</taxon>
        <taxon>Peptostreptococcales</taxon>
        <taxon>Anaerovoracaceae</taxon>
        <taxon>Sinanaerobacter</taxon>
    </lineage>
</organism>
<keyword evidence="2" id="KW-1185">Reference proteome</keyword>
<name>A0A8J7W318_9FIRM</name>
<evidence type="ECO:0000313" key="1">
    <source>
        <dbReference type="EMBL" id="MBR0599969.1"/>
    </source>
</evidence>
<dbReference type="Proteomes" id="UP000675664">
    <property type="component" value="Unassembled WGS sequence"/>
</dbReference>
<dbReference type="InterPro" id="IPR021328">
    <property type="entry name" value="CotB-like"/>
</dbReference>